<reference evidence="2" key="1">
    <citation type="journal article" date="2022" name="Mol. Ecol. Resour.">
        <title>The genomes of chicory, endive, great burdock and yacon provide insights into Asteraceae palaeo-polyploidization history and plant inulin production.</title>
        <authorList>
            <person name="Fan W."/>
            <person name="Wang S."/>
            <person name="Wang H."/>
            <person name="Wang A."/>
            <person name="Jiang F."/>
            <person name="Liu H."/>
            <person name="Zhao H."/>
            <person name="Xu D."/>
            <person name="Zhang Y."/>
        </authorList>
    </citation>
    <scope>NUCLEOTIDE SEQUENCE [LARGE SCALE GENOMIC DNA]</scope>
    <source>
        <strain evidence="2">cv. Punajuju</strain>
    </source>
</reference>
<organism evidence="1 2">
    <name type="scientific">Cichorium intybus</name>
    <name type="common">Chicory</name>
    <dbReference type="NCBI Taxonomy" id="13427"/>
    <lineage>
        <taxon>Eukaryota</taxon>
        <taxon>Viridiplantae</taxon>
        <taxon>Streptophyta</taxon>
        <taxon>Embryophyta</taxon>
        <taxon>Tracheophyta</taxon>
        <taxon>Spermatophyta</taxon>
        <taxon>Magnoliopsida</taxon>
        <taxon>eudicotyledons</taxon>
        <taxon>Gunneridae</taxon>
        <taxon>Pentapetalae</taxon>
        <taxon>asterids</taxon>
        <taxon>campanulids</taxon>
        <taxon>Asterales</taxon>
        <taxon>Asteraceae</taxon>
        <taxon>Cichorioideae</taxon>
        <taxon>Cichorieae</taxon>
        <taxon>Cichoriinae</taxon>
        <taxon>Cichorium</taxon>
    </lineage>
</organism>
<evidence type="ECO:0000313" key="2">
    <source>
        <dbReference type="Proteomes" id="UP001055811"/>
    </source>
</evidence>
<accession>A0ACB9G583</accession>
<protein>
    <submittedName>
        <fullName evidence="1">Uncharacterized protein</fullName>
    </submittedName>
</protein>
<reference evidence="1 2" key="2">
    <citation type="journal article" date="2022" name="Mol. Ecol. Resour.">
        <title>The genomes of chicory, endive, great burdock and yacon provide insights into Asteraceae paleo-polyploidization history and plant inulin production.</title>
        <authorList>
            <person name="Fan W."/>
            <person name="Wang S."/>
            <person name="Wang H."/>
            <person name="Wang A."/>
            <person name="Jiang F."/>
            <person name="Liu H."/>
            <person name="Zhao H."/>
            <person name="Xu D."/>
            <person name="Zhang Y."/>
        </authorList>
    </citation>
    <scope>NUCLEOTIDE SEQUENCE [LARGE SCALE GENOMIC DNA]</scope>
    <source>
        <strain evidence="2">cv. Punajuju</strain>
        <tissue evidence="1">Leaves</tissue>
    </source>
</reference>
<proteinExistence type="predicted"/>
<dbReference type="EMBL" id="CM042010">
    <property type="protein sequence ID" value="KAI3778371.1"/>
    <property type="molecule type" value="Genomic_DNA"/>
</dbReference>
<name>A0ACB9G583_CICIN</name>
<sequence>MVLNIVFCLCIVFPIFRVKYELLNLIMNFVFYLFGYDHDTPYPSLVDLPVIRFEDLQVRRNRTVEEMCFICSANYHADDVVCQLSRCHHVYHSDCVGQLLHQKQPTCPFCRCPIFSGLSPMGGHIEEQRDSNPLMMLFRSLKRHTLSFAVSNSTEEPPTTTPEIELEFIGVVEVCSKGMVSTRKVNRRHLLKFMLTGLRPPDIRSVDPSLWLTNTMPSLLVCENAILLNLGSLRAIEMQDCHVDFCSRGGKAFIDDLLPRLNLKSMIGGGLVMPFELEVVEAALNSRIQHFKHRLMDLDPHVQDLLKDFYKKVELGSKAGALRQMLLDMLEDSQEIRRLCIVGRNCFMNRNSNVECSVPLEKQIAEGKCFA</sequence>
<evidence type="ECO:0000313" key="1">
    <source>
        <dbReference type="EMBL" id="KAI3778371.1"/>
    </source>
</evidence>
<gene>
    <name evidence="1" type="ORF">L2E82_07611</name>
</gene>
<comment type="caution">
    <text evidence="1">The sequence shown here is derived from an EMBL/GenBank/DDBJ whole genome shotgun (WGS) entry which is preliminary data.</text>
</comment>
<keyword evidence="2" id="KW-1185">Reference proteome</keyword>
<dbReference type="Proteomes" id="UP001055811">
    <property type="component" value="Linkage Group LG02"/>
</dbReference>